<reference evidence="3 4" key="1">
    <citation type="submission" date="2020-02" db="EMBL/GenBank/DDBJ databases">
        <title>Acidophilic actinobacteria isolated from forest soil.</title>
        <authorList>
            <person name="Golinska P."/>
        </authorList>
    </citation>
    <scope>NUCLEOTIDE SEQUENCE [LARGE SCALE GENOMIC DNA]</scope>
    <source>
        <strain evidence="3 4">NL8</strain>
    </source>
</reference>
<evidence type="ECO:0000256" key="1">
    <source>
        <dbReference type="SAM" id="MobiDB-lite"/>
    </source>
</evidence>
<feature type="region of interest" description="Disordered" evidence="1">
    <location>
        <begin position="264"/>
        <end position="284"/>
    </location>
</feature>
<feature type="chain" id="PRO_5046229019" evidence="2">
    <location>
        <begin position="26"/>
        <end position="284"/>
    </location>
</feature>
<name>A0ABS5L7G3_9ACTN</name>
<evidence type="ECO:0000256" key="2">
    <source>
        <dbReference type="SAM" id="SignalP"/>
    </source>
</evidence>
<keyword evidence="4" id="KW-1185">Reference proteome</keyword>
<proteinExistence type="predicted"/>
<gene>
    <name evidence="3" type="ORF">KGQ19_46375</name>
</gene>
<sequence>MTATTSILCALLGTLPVTTALSSGADCFQPRLEISVTVNGRPAVPDPLIRTGGPVHLTYRLTNPGDWDIGDIRLTAPRGTIVCPSGGAEVPVLEAHRSVTCEAVVDSAAAGTQDGTVTATGQVRWWWHDDDHHDWRQSVTASAPVGYRGVGGLITATDSVSVTPTASGGRATFAYTVTDVGNLPVYDFSLADPLVPAAKLSCGGISGGLAPGAVAHCGAVVDLAPGAYHSTLSVTADDRTSTAGEDGGTVAPPTLSASAADGFTVVALPPPPPSPTPTPTPTPT</sequence>
<comment type="caution">
    <text evidence="3">The sequence shown here is derived from an EMBL/GenBank/DDBJ whole genome shotgun (WGS) entry which is preliminary data.</text>
</comment>
<feature type="signal peptide" evidence="2">
    <location>
        <begin position="1"/>
        <end position="25"/>
    </location>
</feature>
<evidence type="ECO:0000313" key="4">
    <source>
        <dbReference type="Proteomes" id="UP000730482"/>
    </source>
</evidence>
<protein>
    <submittedName>
        <fullName evidence="3">Uncharacterized protein</fullName>
    </submittedName>
</protein>
<organism evidence="3 4">
    <name type="scientific">Catenulispora pinistramenti</name>
    <dbReference type="NCBI Taxonomy" id="2705254"/>
    <lineage>
        <taxon>Bacteria</taxon>
        <taxon>Bacillati</taxon>
        <taxon>Actinomycetota</taxon>
        <taxon>Actinomycetes</taxon>
        <taxon>Catenulisporales</taxon>
        <taxon>Catenulisporaceae</taxon>
        <taxon>Catenulispora</taxon>
    </lineage>
</organism>
<feature type="compositionally biased region" description="Pro residues" evidence="1">
    <location>
        <begin position="268"/>
        <end position="284"/>
    </location>
</feature>
<accession>A0ABS5L7G3</accession>
<dbReference type="EMBL" id="JAAFYZ010000351">
    <property type="protein sequence ID" value="MBS2554306.1"/>
    <property type="molecule type" value="Genomic_DNA"/>
</dbReference>
<keyword evidence="2" id="KW-0732">Signal</keyword>
<feature type="non-terminal residue" evidence="3">
    <location>
        <position position="284"/>
    </location>
</feature>
<evidence type="ECO:0000313" key="3">
    <source>
        <dbReference type="EMBL" id="MBS2554306.1"/>
    </source>
</evidence>
<dbReference type="Proteomes" id="UP000730482">
    <property type="component" value="Unassembled WGS sequence"/>
</dbReference>